<feature type="signal peptide" evidence="5">
    <location>
        <begin position="1"/>
        <end position="18"/>
    </location>
</feature>
<accession>A0A6G0YKW4</accession>
<dbReference type="InterPro" id="IPR011989">
    <property type="entry name" value="ARM-like"/>
</dbReference>
<dbReference type="GO" id="GO:0005829">
    <property type="term" value="C:cytosol"/>
    <property type="evidence" value="ECO:0007669"/>
    <property type="project" value="GOC"/>
</dbReference>
<evidence type="ECO:0000256" key="2">
    <source>
        <dbReference type="ARBA" id="ARBA00022737"/>
    </source>
</evidence>
<proteinExistence type="inferred from homology"/>
<reference evidence="6 7" key="1">
    <citation type="submission" date="2019-08" db="EMBL/GenBank/DDBJ databases">
        <title>Whole genome of Aphis craccivora.</title>
        <authorList>
            <person name="Voronova N.V."/>
            <person name="Shulinski R.S."/>
            <person name="Bandarenka Y.V."/>
            <person name="Zhorov D.G."/>
            <person name="Warner D."/>
        </authorList>
    </citation>
    <scope>NUCLEOTIDE SEQUENCE [LARGE SCALE GENOMIC DNA]</scope>
    <source>
        <strain evidence="6">180601</strain>
        <tissue evidence="6">Whole Body</tissue>
    </source>
</reference>
<dbReference type="SUPFAM" id="SSF48371">
    <property type="entry name" value="ARM repeat"/>
    <property type="match status" value="2"/>
</dbReference>
<evidence type="ECO:0000256" key="3">
    <source>
        <dbReference type="ARBA" id="ARBA00070811"/>
    </source>
</evidence>
<dbReference type="InterPro" id="IPR016024">
    <property type="entry name" value="ARM-type_fold"/>
</dbReference>
<evidence type="ECO:0000256" key="1">
    <source>
        <dbReference type="ARBA" id="ARBA00008304"/>
    </source>
</evidence>
<protein>
    <recommendedName>
        <fullName evidence="3">HEAT repeat-containing protein 5A</fullName>
    </recommendedName>
</protein>
<dbReference type="EMBL" id="VUJU01003429">
    <property type="protein sequence ID" value="KAF0757929.1"/>
    <property type="molecule type" value="Genomic_DNA"/>
</dbReference>
<dbReference type="Pfam" id="PF20210">
    <property type="entry name" value="Laa1_Sip1_HTR5"/>
    <property type="match status" value="1"/>
</dbReference>
<feature type="region of interest" description="Disordered" evidence="4">
    <location>
        <begin position="1286"/>
        <end position="1306"/>
    </location>
</feature>
<dbReference type="PANTHER" id="PTHR21663:SF0">
    <property type="entry name" value="HEAT REPEAT-CONTAINING PROTEIN 5B"/>
    <property type="match status" value="1"/>
</dbReference>
<dbReference type="Proteomes" id="UP000478052">
    <property type="component" value="Unassembled WGS sequence"/>
</dbReference>
<dbReference type="InterPro" id="IPR040108">
    <property type="entry name" value="Laa1/Sip1/HEATR5"/>
</dbReference>
<dbReference type="GO" id="GO:0042147">
    <property type="term" value="P:retrograde transport, endosome to Golgi"/>
    <property type="evidence" value="ECO:0007669"/>
    <property type="project" value="TreeGrafter"/>
</dbReference>
<dbReference type="FunFam" id="1.25.10.10:FF:000262">
    <property type="entry name" value="HEAT repeat-containing protein 5B"/>
    <property type="match status" value="1"/>
</dbReference>
<dbReference type="Pfam" id="PF25468">
    <property type="entry name" value="HEAT_HEATR5A"/>
    <property type="match status" value="1"/>
</dbReference>
<feature type="compositionally biased region" description="Acidic residues" evidence="4">
    <location>
        <begin position="1293"/>
        <end position="1303"/>
    </location>
</feature>
<name>A0A6G0YKW4_APHCR</name>
<evidence type="ECO:0000256" key="5">
    <source>
        <dbReference type="SAM" id="SignalP"/>
    </source>
</evidence>
<feature type="chain" id="PRO_5026087068" description="HEAT repeat-containing protein 5A" evidence="5">
    <location>
        <begin position="19"/>
        <end position="2142"/>
    </location>
</feature>
<dbReference type="GO" id="GO:0030139">
    <property type="term" value="C:endocytic vesicle"/>
    <property type="evidence" value="ECO:0007669"/>
    <property type="project" value="TreeGrafter"/>
</dbReference>
<dbReference type="GO" id="GO:0008104">
    <property type="term" value="P:intracellular protein localization"/>
    <property type="evidence" value="ECO:0007669"/>
    <property type="project" value="TreeGrafter"/>
</dbReference>
<dbReference type="GO" id="GO:0005794">
    <property type="term" value="C:Golgi apparatus"/>
    <property type="evidence" value="ECO:0007669"/>
    <property type="project" value="TreeGrafter"/>
</dbReference>
<dbReference type="Gene3D" id="1.25.10.10">
    <property type="entry name" value="Leucine-rich Repeat Variant"/>
    <property type="match status" value="3"/>
</dbReference>
<sequence>MPTFIFYISFVMMELSHSLLLNEEALKQLPETKRPVFIFEWLRFLDKILVTSKKVDIKECQKKLVDQLTSLIQENPGPPTRMLIAKCLSTLFNVGDTFLLFDTVNKCNDMLRVKDDSLAYLSTKLAAITCMGFMYKNLGRMMGRSYEETVYILIKCLKNAESQMRVEIIITLEKICCGMGNVMGHIHKDIYKAIKHSLTDRVMAVRTATAKCLFEMIKHSSFLYTSELENVATLCFRAFENANYEVRCSVAKFLGFLIASTQIQNKDHHSVQTSKSTKSVTLEDALTILMNGFLRGGTGFLKGTGEIIKGTTGSHREVRVGVTYTYVEFVHSLDVTWLEKNLNTFMRHILDLVANPKSASSHVDAVYSRKCISFILRSVLGQMLSEKAQSSACKELALIVKKQMSSIDFSPENAKDFNQETIFGQHFLVCALQEMGCLLLNMGTMANNLISDNTCNVIETALSVMIHPSQAARLSAAWCIRCVCIALPSQCTPLIDRCIENIESTRATPEIIFGYSAVLIGILGSVNVSPLGIPHMRGKIIFNTAEDLLRSASQNSRLSLSRTQAGWLLIGGVMTLEDASPKLSYFDSGILRVSVVRGLLPRMLLLWRNSFPRSSKELESEKARGDAFTWQLILEGRAGALASIYSFLFNCNELVTEDIIRRLLIPIESALAMLINMNSVVKSCGQHLKAPIALVRLRLYETLSLIPAHDFEASFTHILRLLVSEFTLAENPANTVTSKLRYVCKNEEGILLGICPVQHSHHQTIEDQLIQNNAIGSGALEHDPRYLYLSVSKKKQWSSLIRLGSDQLKDDNIPSPLPLGVSVIDASVTLFGLIFPRVANKHRIQMIDHFTDQIKYSKSCRCDAISTNIFASLLAGLKALSDTKSTIGHEEIKTTTATLITNALTNGNTILRVAAAESVGRMAQAVSDSRFTAMLAQTSFDRLRCARDVPSRTGHSLALGYLHRHVGGMGSSHHLNTSVSILLALAQDTTSPIVQVWSLHALSLIANSGGPMFRGYIEPSLSLALKLLLIVPHYHADVHQCIGKLISSLITTIGPELQGNSASITTARSSFLCACAIMQDHEDPLVQAESTVCLQELHMFTPRHVNLTALVWTLCSHSWGHPWPSESELMFWCAWSQAQCRGSHGVFLYLVASGLCIKPASIYFPPLPTPYQNLSNSHLLLRKAAVSCLRQLSQREAKEVCEIAESFVNSPENINKDGFLLTESGLPGVLFNMLDTEMDKQLIKDIHDTLISMLQMLAVDNLTKWINLCKSVLTVSSELNNKDIDKNDGAIMNDEDDTGDDHDEFQKDSQNELLKRKRQPRWPTRVFAVQCICRIISTCHKECDSSPHFNLSLAKELSFTNNKGDYLILHLSDLIRMAFMAATSDSDQLRLEGFETLNEIIEKFAQVPEPEFPGHLLLEQFQAQVSAALRPAFSEDTPSHVTAAACRVCGTWIGSGVARDLNDLRRVYHLLVTSLKKLKPGFNINFNSLYNESVATFECLAILKAWAQIYIIAMINNGIAPENFNKNSRLNVTETNDDFGNYEGQNDSLLTLIHPELDMLSKNWQAALKDHALLLLPCEFNSQLPHEGGAFYTSSTIDNSRSHYKNAWPPILYALSLWLNAEEFKHENASIAKELQDKFYLIFGICTEAICNQRTLENLENFITCLKSLYTILDSSLARQMLMKNTILAVETLNIMHKLLLTNDSIEVQQTIMNIVKQIVKAAQEDLKIKNSNTINDKSLGSSTAADVACLGDGGQDGVLEYDKSIVFATLEVCMCLIVRQIPDMNPTPLVSSTRKLHSNCLNHNVIATTLNIMAQLPNLCSPNGKVFTIFNMLRGVQILPTIAYLTTNVLKELGETNSSNEAPKNKVSILAALDAFHVLCKHPFGYHKISESKWRSLLQSTIAKLIDISKTGDEGKKLNEITMLSVITVFTLHAPPGVMFVQNILYPCINYCTQCFGSDNILVKTKCIQFLKAVFQLEDKYIATGYIQALAPRLMELLYVEIPNNMLESNLIMLCEAISAIECLVQLAQPKHRIQMLSLLVPSLINFLMDTELTKYDSTISKSRSKLHEFSLQCLLKIGPVYPQEFKVIMSQNNKLKTKLEHTIKTTKSQQQFNSGNHIPQSITKSIQPSIKLKTDFTNFS</sequence>
<organism evidence="6 7">
    <name type="scientific">Aphis craccivora</name>
    <name type="common">Cowpea aphid</name>
    <dbReference type="NCBI Taxonomy" id="307492"/>
    <lineage>
        <taxon>Eukaryota</taxon>
        <taxon>Metazoa</taxon>
        <taxon>Ecdysozoa</taxon>
        <taxon>Arthropoda</taxon>
        <taxon>Hexapoda</taxon>
        <taxon>Insecta</taxon>
        <taxon>Pterygota</taxon>
        <taxon>Neoptera</taxon>
        <taxon>Paraneoptera</taxon>
        <taxon>Hemiptera</taxon>
        <taxon>Sternorrhyncha</taxon>
        <taxon>Aphidomorpha</taxon>
        <taxon>Aphidoidea</taxon>
        <taxon>Aphididae</taxon>
        <taxon>Aphidini</taxon>
        <taxon>Aphis</taxon>
        <taxon>Aphis</taxon>
    </lineage>
</organism>
<keyword evidence="2" id="KW-0677">Repeat</keyword>
<dbReference type="OrthoDB" id="192608at2759"/>
<evidence type="ECO:0000313" key="6">
    <source>
        <dbReference type="EMBL" id="KAF0757929.1"/>
    </source>
</evidence>
<dbReference type="FunFam" id="1.25.10.10:FF:000098">
    <property type="entry name" value="HEAT repeat-containing protein 5A isoform X2"/>
    <property type="match status" value="1"/>
</dbReference>
<keyword evidence="7" id="KW-1185">Reference proteome</keyword>
<evidence type="ECO:0000256" key="4">
    <source>
        <dbReference type="SAM" id="MobiDB-lite"/>
    </source>
</evidence>
<keyword evidence="5" id="KW-0732">Signal</keyword>
<comment type="similarity">
    <text evidence="1">Belongs to the HEATR5 family.</text>
</comment>
<dbReference type="PANTHER" id="PTHR21663">
    <property type="entry name" value="HYPOTHETICAL HEAT DOMAIN-CONTAINING"/>
    <property type="match status" value="1"/>
</dbReference>
<dbReference type="GO" id="GO:0016020">
    <property type="term" value="C:membrane"/>
    <property type="evidence" value="ECO:0007669"/>
    <property type="project" value="TreeGrafter"/>
</dbReference>
<dbReference type="InterPro" id="IPR046837">
    <property type="entry name" value="Laa1/Sip1/HEATR5-like_HEAT"/>
</dbReference>
<comment type="caution">
    <text evidence="6">The sequence shown here is derived from an EMBL/GenBank/DDBJ whole genome shotgun (WGS) entry which is preliminary data.</text>
</comment>
<evidence type="ECO:0000313" key="7">
    <source>
        <dbReference type="Proteomes" id="UP000478052"/>
    </source>
</evidence>
<gene>
    <name evidence="6" type="ORF">FWK35_00008130</name>
</gene>
<dbReference type="GO" id="GO:0006897">
    <property type="term" value="P:endocytosis"/>
    <property type="evidence" value="ECO:0007669"/>
    <property type="project" value="TreeGrafter"/>
</dbReference>